<keyword evidence="2" id="KW-1185">Reference proteome</keyword>
<gene>
    <name evidence="1" type="ORF">HF999_03735</name>
</gene>
<protein>
    <submittedName>
        <fullName evidence="1">Uncharacterized protein</fullName>
    </submittedName>
</protein>
<dbReference type="EMBL" id="JAAXOQ010000003">
    <property type="protein sequence ID" value="NKY17486.1"/>
    <property type="molecule type" value="Genomic_DNA"/>
</dbReference>
<accession>A0A846WYP8</accession>
<comment type="caution">
    <text evidence="1">The sequence shown here is derived from an EMBL/GenBank/DDBJ whole genome shotgun (WGS) entry which is preliminary data.</text>
</comment>
<sequence>MALIALANGLLTNEIFGAPKGVYLFVGKTYPTTGVAGQTLRTVRGYSAATVSSSGWSAITPCETDHAFVCVGMNIEVEGASVVAFDFRPDEFVLEVGGAEVKSGGPAADATKMAVPVGPKTLDRGQTYSTAVNFAVPVNTVRSAAVFSWRYGGEVVAAWTYSTPLWPEPDPKLVTRPG</sequence>
<organism evidence="1 2">
    <name type="scientific">Tsukamurella spumae</name>
    <dbReference type="NCBI Taxonomy" id="44753"/>
    <lineage>
        <taxon>Bacteria</taxon>
        <taxon>Bacillati</taxon>
        <taxon>Actinomycetota</taxon>
        <taxon>Actinomycetes</taxon>
        <taxon>Mycobacteriales</taxon>
        <taxon>Tsukamurellaceae</taxon>
        <taxon>Tsukamurella</taxon>
    </lineage>
</organism>
<evidence type="ECO:0000313" key="2">
    <source>
        <dbReference type="Proteomes" id="UP000582646"/>
    </source>
</evidence>
<reference evidence="1 2" key="1">
    <citation type="submission" date="2020-04" db="EMBL/GenBank/DDBJ databases">
        <title>MicrobeNet Type strains.</title>
        <authorList>
            <person name="Nicholson A.C."/>
        </authorList>
    </citation>
    <scope>NUCLEOTIDE SEQUENCE [LARGE SCALE GENOMIC DNA]</scope>
    <source>
        <strain evidence="1 2">DSM 44113</strain>
    </source>
</reference>
<proteinExistence type="predicted"/>
<evidence type="ECO:0000313" key="1">
    <source>
        <dbReference type="EMBL" id="NKY17486.1"/>
    </source>
</evidence>
<dbReference type="AlphaFoldDB" id="A0A846WYP8"/>
<name>A0A846WYP8_9ACTN</name>
<dbReference type="Proteomes" id="UP000582646">
    <property type="component" value="Unassembled WGS sequence"/>
</dbReference>
<dbReference type="RefSeq" id="WP_168544574.1">
    <property type="nucleotide sequence ID" value="NZ_BAAAKS010000002.1"/>
</dbReference>